<protein>
    <submittedName>
        <fullName evidence="1">Uncharacterized protein</fullName>
    </submittedName>
</protein>
<reference evidence="1 2" key="1">
    <citation type="submission" date="2020-10" db="EMBL/GenBank/DDBJ databases">
        <title>Degradation of 1,4-Dioxane by Xanthobacter sp. YN2, via a Novel Group-2 Soluble Di-Iron Monooxygenase.</title>
        <authorList>
            <person name="Ma F."/>
            <person name="Wang Y."/>
            <person name="Yang J."/>
            <person name="Guo H."/>
            <person name="Su D."/>
            <person name="Yu L."/>
        </authorList>
    </citation>
    <scope>NUCLEOTIDE SEQUENCE [LARGE SCALE GENOMIC DNA]</scope>
    <source>
        <strain evidence="1 2">YN2</strain>
    </source>
</reference>
<organism evidence="1 2">
    <name type="scientific">Xanthobacter dioxanivorans</name>
    <dbReference type="NCBI Taxonomy" id="2528964"/>
    <lineage>
        <taxon>Bacteria</taxon>
        <taxon>Pseudomonadati</taxon>
        <taxon>Pseudomonadota</taxon>
        <taxon>Alphaproteobacteria</taxon>
        <taxon>Hyphomicrobiales</taxon>
        <taxon>Xanthobacteraceae</taxon>
        <taxon>Xanthobacter</taxon>
    </lineage>
</organism>
<sequence>MVKTDYIPELSEVRMERRAPEGPFTLSAADAGYVEACLRRVEAAFGFDAFPGVPFAHIAGRALIRRFIVWWRTLEPEGAAQAEAHAQLPGAIRLLDTVSAFMEERAGRARPGMP</sequence>
<keyword evidence="2" id="KW-1185">Reference proteome</keyword>
<gene>
    <name evidence="1" type="ORF">EZH22_06210</name>
</gene>
<dbReference type="Proteomes" id="UP000596427">
    <property type="component" value="Chromosome"/>
</dbReference>
<dbReference type="KEGG" id="xdi:EZH22_06210"/>
<dbReference type="EMBL" id="CP063362">
    <property type="protein sequence ID" value="QRG07948.1"/>
    <property type="molecule type" value="Genomic_DNA"/>
</dbReference>
<name>A0A974PQM3_9HYPH</name>
<dbReference type="AlphaFoldDB" id="A0A974PQM3"/>
<accession>A0A974PQM3</accession>
<dbReference type="RefSeq" id="WP_203194862.1">
    <property type="nucleotide sequence ID" value="NZ_CP063362.1"/>
</dbReference>
<proteinExistence type="predicted"/>
<evidence type="ECO:0000313" key="2">
    <source>
        <dbReference type="Proteomes" id="UP000596427"/>
    </source>
</evidence>
<evidence type="ECO:0000313" key="1">
    <source>
        <dbReference type="EMBL" id="QRG07948.1"/>
    </source>
</evidence>